<accession>A0A4Y2IZT5</accession>
<proteinExistence type="predicted"/>
<protein>
    <submittedName>
        <fullName evidence="1">Acetoacetyl-CoA synthetase</fullName>
    </submittedName>
</protein>
<dbReference type="InterPro" id="IPR045851">
    <property type="entry name" value="AMP-bd_C_sf"/>
</dbReference>
<dbReference type="Proteomes" id="UP000499080">
    <property type="component" value="Unassembled WGS sequence"/>
</dbReference>
<dbReference type="GO" id="GO:0030729">
    <property type="term" value="F:acetoacetate-CoA ligase activity"/>
    <property type="evidence" value="ECO:0007669"/>
    <property type="project" value="TreeGrafter"/>
</dbReference>
<dbReference type="Gene3D" id="3.40.50.12780">
    <property type="entry name" value="N-terminal domain of ligase-like"/>
    <property type="match status" value="1"/>
</dbReference>
<name>A0A4Y2IZT5_ARAVE</name>
<evidence type="ECO:0000313" key="1">
    <source>
        <dbReference type="EMBL" id="GBM83225.1"/>
    </source>
</evidence>
<dbReference type="PANTHER" id="PTHR42921:SF1">
    <property type="entry name" value="ACETOACETYL-COA SYNTHETASE"/>
    <property type="match status" value="1"/>
</dbReference>
<sequence>ATETFGTFSAYNLNMPAYACESQVPALGVDFHCFDSEGNSVVGQRGEMVVTTPTPSLPLYLWGDKDNERMIEAYFSKYGTGVWCQNDEGYFNPETKGFAVIGRSDNVLKQFGERLSPDDIYIAIEHIEKLEDYICVCQDSACCDPRNILFVQLKKGCAFTPEVKEEIKRNIQQDLSVVSVPEVIMEVPDIPYNINNKRMESTVKKIVMTNTIPEVTNIRNPDCLKHFRDIPEIVNYK</sequence>
<comment type="caution">
    <text evidence="1">The sequence shown here is derived from an EMBL/GenBank/DDBJ whole genome shotgun (WGS) entry which is preliminary data.</text>
</comment>
<gene>
    <name evidence="1" type="primary">AACS_42</name>
    <name evidence="1" type="ORF">AVEN_81992_1</name>
</gene>
<dbReference type="OrthoDB" id="6423767at2759"/>
<dbReference type="EMBL" id="BGPR01003064">
    <property type="protein sequence ID" value="GBM83225.1"/>
    <property type="molecule type" value="Genomic_DNA"/>
</dbReference>
<organism evidence="1 2">
    <name type="scientific">Araneus ventricosus</name>
    <name type="common">Orbweaver spider</name>
    <name type="synonym">Epeira ventricosa</name>
    <dbReference type="NCBI Taxonomy" id="182803"/>
    <lineage>
        <taxon>Eukaryota</taxon>
        <taxon>Metazoa</taxon>
        <taxon>Ecdysozoa</taxon>
        <taxon>Arthropoda</taxon>
        <taxon>Chelicerata</taxon>
        <taxon>Arachnida</taxon>
        <taxon>Araneae</taxon>
        <taxon>Araneomorphae</taxon>
        <taxon>Entelegynae</taxon>
        <taxon>Araneoidea</taxon>
        <taxon>Araneidae</taxon>
        <taxon>Araneus</taxon>
    </lineage>
</organism>
<dbReference type="AlphaFoldDB" id="A0A4Y2IZT5"/>
<evidence type="ECO:0000313" key="2">
    <source>
        <dbReference type="Proteomes" id="UP000499080"/>
    </source>
</evidence>
<dbReference type="PANTHER" id="PTHR42921">
    <property type="entry name" value="ACETOACETYL-COA SYNTHETASE"/>
    <property type="match status" value="1"/>
</dbReference>
<reference evidence="1 2" key="1">
    <citation type="journal article" date="2019" name="Sci. Rep.">
        <title>Orb-weaving spider Araneus ventricosus genome elucidates the spidroin gene catalogue.</title>
        <authorList>
            <person name="Kono N."/>
            <person name="Nakamura H."/>
            <person name="Ohtoshi R."/>
            <person name="Moran D.A.P."/>
            <person name="Shinohara A."/>
            <person name="Yoshida Y."/>
            <person name="Fujiwara M."/>
            <person name="Mori M."/>
            <person name="Tomita M."/>
            <person name="Arakawa K."/>
        </authorList>
    </citation>
    <scope>NUCLEOTIDE SEQUENCE [LARGE SCALE GENOMIC DNA]</scope>
</reference>
<dbReference type="Gene3D" id="3.30.300.30">
    <property type="match status" value="1"/>
</dbReference>
<dbReference type="InterPro" id="IPR042099">
    <property type="entry name" value="ANL_N_sf"/>
</dbReference>
<feature type="non-terminal residue" evidence="1">
    <location>
        <position position="1"/>
    </location>
</feature>
<dbReference type="SUPFAM" id="SSF56801">
    <property type="entry name" value="Acetyl-CoA synthetase-like"/>
    <property type="match status" value="1"/>
</dbReference>
<keyword evidence="2" id="KW-1185">Reference proteome</keyword>